<dbReference type="InterPro" id="IPR029479">
    <property type="entry name" value="Nitroreductase"/>
</dbReference>
<evidence type="ECO:0000256" key="2">
    <source>
        <dbReference type="ARBA" id="ARBA00022643"/>
    </source>
</evidence>
<dbReference type="PANTHER" id="PTHR23026">
    <property type="entry name" value="NADPH NITROREDUCTASE"/>
    <property type="match status" value="1"/>
</dbReference>
<dbReference type="Gene3D" id="3.40.109.10">
    <property type="entry name" value="NADH Oxidase"/>
    <property type="match status" value="1"/>
</dbReference>
<dbReference type="Proteomes" id="UP000244904">
    <property type="component" value="Unassembled WGS sequence"/>
</dbReference>
<dbReference type="InterPro" id="IPR050627">
    <property type="entry name" value="Nitroreductase/BluB"/>
</dbReference>
<dbReference type="RefSeq" id="WP_108885821.1">
    <property type="nucleotide sequence ID" value="NZ_OMOJ01000002.1"/>
</dbReference>
<evidence type="ECO:0000256" key="1">
    <source>
        <dbReference type="ARBA" id="ARBA00022630"/>
    </source>
</evidence>
<evidence type="ECO:0000313" key="6">
    <source>
        <dbReference type="Proteomes" id="UP000244904"/>
    </source>
</evidence>
<keyword evidence="1" id="KW-0285">Flavoprotein</keyword>
<gene>
    <name evidence="5" type="primary">nfnB</name>
    <name evidence="5" type="ORF">PRI8871_01796</name>
</gene>
<evidence type="ECO:0000256" key="3">
    <source>
        <dbReference type="ARBA" id="ARBA00023002"/>
    </source>
</evidence>
<evidence type="ECO:0000313" key="5">
    <source>
        <dbReference type="EMBL" id="SPF79994.1"/>
    </source>
</evidence>
<sequence length="221" mass="24285">MSFDTLATLLTSRQSCRGYLPDPVPQSETEAVLTTAQNVPSWCNSQPWHVTACGSEETNRLREALYAHAAQAKHNSDVPFPSAYEGLYKDRRRECGWQLYDAVGVQKGDREGSGRQMMENFRLFGAPHFLLITTPKALGPYGILDCGAFATAVLLGFEARGIGAIAMASVAGFAGFMRGWFDVPDDRDILCGISFGYADQNHPANAFRTTRAPLAEVVDWR</sequence>
<dbReference type="EMBL" id="OMOJ01000002">
    <property type="protein sequence ID" value="SPF79994.1"/>
    <property type="molecule type" value="Genomic_DNA"/>
</dbReference>
<feature type="domain" description="Nitroreductase" evidence="4">
    <location>
        <begin position="11"/>
        <end position="197"/>
    </location>
</feature>
<keyword evidence="3 5" id="KW-0560">Oxidoreductase</keyword>
<dbReference type="GO" id="GO:0016491">
    <property type="term" value="F:oxidoreductase activity"/>
    <property type="evidence" value="ECO:0007669"/>
    <property type="project" value="UniProtKB-KW"/>
</dbReference>
<accession>A0A2R8AVQ8</accession>
<evidence type="ECO:0000259" key="4">
    <source>
        <dbReference type="Pfam" id="PF00881"/>
    </source>
</evidence>
<keyword evidence="2" id="KW-0288">FMN</keyword>
<dbReference type="EC" id="1.-.-.-" evidence="5"/>
<name>A0A2R8AVQ8_9RHOB</name>
<organism evidence="5 6">
    <name type="scientific">Pseudoprimorskyibacter insulae</name>
    <dbReference type="NCBI Taxonomy" id="1695997"/>
    <lineage>
        <taxon>Bacteria</taxon>
        <taxon>Pseudomonadati</taxon>
        <taxon>Pseudomonadota</taxon>
        <taxon>Alphaproteobacteria</taxon>
        <taxon>Rhodobacterales</taxon>
        <taxon>Paracoccaceae</taxon>
        <taxon>Pseudoprimorskyibacter</taxon>
    </lineage>
</organism>
<dbReference type="CDD" id="cd02136">
    <property type="entry name" value="PnbA_NfnB-like"/>
    <property type="match status" value="1"/>
</dbReference>
<reference evidence="6" key="1">
    <citation type="submission" date="2018-03" db="EMBL/GenBank/DDBJ databases">
        <authorList>
            <person name="Rodrigo-Torres L."/>
            <person name="Arahal R. D."/>
            <person name="Lucena T."/>
        </authorList>
    </citation>
    <scope>NUCLEOTIDE SEQUENCE [LARGE SCALE GENOMIC DNA]</scope>
    <source>
        <strain evidence="6">CECT 8871</strain>
    </source>
</reference>
<dbReference type="OrthoDB" id="9802510at2"/>
<dbReference type="AlphaFoldDB" id="A0A2R8AVQ8"/>
<dbReference type="PANTHER" id="PTHR23026:SF90">
    <property type="entry name" value="IODOTYROSINE DEIODINASE 1"/>
    <property type="match status" value="1"/>
</dbReference>
<dbReference type="Pfam" id="PF00881">
    <property type="entry name" value="Nitroreductase"/>
    <property type="match status" value="1"/>
</dbReference>
<dbReference type="InterPro" id="IPR000415">
    <property type="entry name" value="Nitroreductase-like"/>
</dbReference>
<dbReference type="SUPFAM" id="SSF55469">
    <property type="entry name" value="FMN-dependent nitroreductase-like"/>
    <property type="match status" value="1"/>
</dbReference>
<keyword evidence="6" id="KW-1185">Reference proteome</keyword>
<proteinExistence type="predicted"/>
<protein>
    <submittedName>
        <fullName evidence="5">Nitroreductase NfnB</fullName>
        <ecNumber evidence="5">1.-.-.-</ecNumber>
    </submittedName>
</protein>